<evidence type="ECO:0000259" key="1">
    <source>
        <dbReference type="Pfam" id="PF25191"/>
    </source>
</evidence>
<proteinExistence type="predicted"/>
<evidence type="ECO:0000313" key="2">
    <source>
        <dbReference type="EMBL" id="MEG3156461.1"/>
    </source>
</evidence>
<protein>
    <recommendedName>
        <fullName evidence="1">DUF7832 domain-containing protein</fullName>
    </recommendedName>
</protein>
<gene>
    <name evidence="2" type="ORF">SNE33_00840</name>
</gene>
<feature type="domain" description="DUF7832" evidence="1">
    <location>
        <begin position="2"/>
        <end position="111"/>
    </location>
</feature>
<dbReference type="EMBL" id="JAXGFO010000002">
    <property type="protein sequence ID" value="MEG3156461.1"/>
    <property type="molecule type" value="Genomic_DNA"/>
</dbReference>
<dbReference type="RefSeq" id="WP_412698886.1">
    <property type="nucleotide sequence ID" value="NZ_JAXGFO010000002.1"/>
</dbReference>
<sequence>MKYDDASWHYGGDFPADLPREAGATHTGMFIAWALLAGLSGELHTTDFPEDIPELTKRSVTPGAFFLSACDGKFTDEDLSVEGNAFASSYFDVESGGYLADYEETLGQNLPAGRDSLYHIADSWESFDKLRPVLDRRLAEWRARAA</sequence>
<evidence type="ECO:0000313" key="3">
    <source>
        <dbReference type="Proteomes" id="UP001334501"/>
    </source>
</evidence>
<dbReference type="Pfam" id="PF25191">
    <property type="entry name" value="DUF7832"/>
    <property type="match status" value="1"/>
</dbReference>
<dbReference type="Proteomes" id="UP001334501">
    <property type="component" value="Unassembled WGS sequence"/>
</dbReference>
<name>A0ABU7YLK6_9GAMM</name>
<reference evidence="2 3" key="1">
    <citation type="journal article" date="2017" name="Curr. Microbiol.">
        <title>Lysobacter zhanggongensis sp. nov. Isolated from a Pit Mud.</title>
        <authorList>
            <person name="Zhang X.F."/>
            <person name="Wang H.H."/>
            <person name="Sun X.Y."/>
            <person name="Pan C.M."/>
        </authorList>
    </citation>
    <scope>NUCLEOTIDE SEQUENCE [LARGE SCALE GENOMIC DNA]</scope>
    <source>
        <strain evidence="2 3">ZGLJ7-1</strain>
    </source>
</reference>
<dbReference type="InterPro" id="IPR057154">
    <property type="entry name" value="DUF7832"/>
</dbReference>
<keyword evidence="3" id="KW-1185">Reference proteome</keyword>
<accession>A0ABU7YLK6</accession>
<organism evidence="2 3">
    <name type="scientific">Lysobacter zhanggongensis</name>
    <dbReference type="NCBI Taxonomy" id="1774951"/>
    <lineage>
        <taxon>Bacteria</taxon>
        <taxon>Pseudomonadati</taxon>
        <taxon>Pseudomonadota</taxon>
        <taxon>Gammaproteobacteria</taxon>
        <taxon>Lysobacterales</taxon>
        <taxon>Lysobacteraceae</taxon>
        <taxon>Lysobacter</taxon>
    </lineage>
</organism>
<comment type="caution">
    <text evidence="2">The sequence shown here is derived from an EMBL/GenBank/DDBJ whole genome shotgun (WGS) entry which is preliminary data.</text>
</comment>